<accession>A0A6J8C728</accession>
<keyword evidence="3" id="KW-1185">Reference proteome</keyword>
<dbReference type="Proteomes" id="UP000507470">
    <property type="component" value="Unassembled WGS sequence"/>
</dbReference>
<gene>
    <name evidence="2" type="ORF">MCOR_26018</name>
</gene>
<organism evidence="2 3">
    <name type="scientific">Mytilus coruscus</name>
    <name type="common">Sea mussel</name>
    <dbReference type="NCBI Taxonomy" id="42192"/>
    <lineage>
        <taxon>Eukaryota</taxon>
        <taxon>Metazoa</taxon>
        <taxon>Spiralia</taxon>
        <taxon>Lophotrochozoa</taxon>
        <taxon>Mollusca</taxon>
        <taxon>Bivalvia</taxon>
        <taxon>Autobranchia</taxon>
        <taxon>Pteriomorphia</taxon>
        <taxon>Mytilida</taxon>
        <taxon>Mytiloidea</taxon>
        <taxon>Mytilidae</taxon>
        <taxon>Mytilinae</taxon>
        <taxon>Mytilus</taxon>
    </lineage>
</organism>
<protein>
    <submittedName>
        <fullName evidence="2">Uncharacterized protein</fullName>
    </submittedName>
</protein>
<evidence type="ECO:0000313" key="2">
    <source>
        <dbReference type="EMBL" id="CAC5390974.1"/>
    </source>
</evidence>
<reference evidence="2 3" key="1">
    <citation type="submission" date="2020-06" db="EMBL/GenBank/DDBJ databases">
        <authorList>
            <person name="Li R."/>
            <person name="Bekaert M."/>
        </authorList>
    </citation>
    <scope>NUCLEOTIDE SEQUENCE [LARGE SCALE GENOMIC DNA]</scope>
    <source>
        <strain evidence="3">wild</strain>
    </source>
</reference>
<name>A0A6J8C728_MYTCO</name>
<feature type="compositionally biased region" description="Basic and acidic residues" evidence="1">
    <location>
        <begin position="141"/>
        <end position="154"/>
    </location>
</feature>
<feature type="compositionally biased region" description="Polar residues" evidence="1">
    <location>
        <begin position="103"/>
        <end position="117"/>
    </location>
</feature>
<evidence type="ECO:0000313" key="3">
    <source>
        <dbReference type="Proteomes" id="UP000507470"/>
    </source>
</evidence>
<dbReference type="AlphaFoldDB" id="A0A6J8C728"/>
<dbReference type="EMBL" id="CACVKT020004646">
    <property type="protein sequence ID" value="CAC5390974.1"/>
    <property type="molecule type" value="Genomic_DNA"/>
</dbReference>
<proteinExistence type="predicted"/>
<sequence length="181" mass="20081">MHTEIVKLRQVLKQNMSTVTSGLQEEDKKVSEITTRKRRLKTFGHNGQETLAQSSAYNPILVQDSAVPNKLPFWSNSFPSPGVQHNVGSTVPAAAVFYPGPNKENSNIPSIPTNSEITPDRHKGRYRKRCQRESSSSSEDSLDRESSHLKESHARGRSKSPQPPKVPVFTGSGNISLEDFI</sequence>
<evidence type="ECO:0000256" key="1">
    <source>
        <dbReference type="SAM" id="MobiDB-lite"/>
    </source>
</evidence>
<feature type="region of interest" description="Disordered" evidence="1">
    <location>
        <begin position="101"/>
        <end position="181"/>
    </location>
</feature>